<feature type="transmembrane region" description="Helical" evidence="6">
    <location>
        <begin position="90"/>
        <end position="110"/>
    </location>
</feature>
<dbReference type="RefSeq" id="WP_129335711.1">
    <property type="nucleotide sequence ID" value="NZ_BNHQ01000013.1"/>
</dbReference>
<evidence type="ECO:0000256" key="1">
    <source>
        <dbReference type="ARBA" id="ARBA00004651"/>
    </source>
</evidence>
<accession>A0ABD0AF52</accession>
<dbReference type="PANTHER" id="PTHR42718:SF9">
    <property type="entry name" value="MAJOR FACILITATOR SUPERFAMILY MULTIDRUG TRANSPORTER MFSC"/>
    <property type="match status" value="1"/>
</dbReference>
<dbReference type="GO" id="GO:0005886">
    <property type="term" value="C:plasma membrane"/>
    <property type="evidence" value="ECO:0007669"/>
    <property type="project" value="UniProtKB-SubCell"/>
</dbReference>
<keyword evidence="2" id="KW-0813">Transport</keyword>
<evidence type="ECO:0000313" key="8">
    <source>
        <dbReference type="Proteomes" id="UP001054884"/>
    </source>
</evidence>
<evidence type="ECO:0008006" key="9">
    <source>
        <dbReference type="Google" id="ProtNLM"/>
    </source>
</evidence>
<evidence type="ECO:0000256" key="6">
    <source>
        <dbReference type="SAM" id="Phobius"/>
    </source>
</evidence>
<proteinExistence type="predicted"/>
<dbReference type="PANTHER" id="PTHR42718">
    <property type="entry name" value="MAJOR FACILITATOR SUPERFAMILY MULTIDRUG TRANSPORTER MFSC"/>
    <property type="match status" value="1"/>
</dbReference>
<reference evidence="7 8" key="1">
    <citation type="journal article" date="2022" name="J. Dairy Sci.">
        <title>Genetic diversity of Lactobacillus delbrueckii isolated from raw milk in Hokkaido, Japan.</title>
        <authorList>
            <person name="Tsuchihashi H."/>
            <person name="Ichikawa A."/>
            <person name="Takeda M."/>
            <person name="Koizumi A."/>
            <person name="Mizoguchi C."/>
            <person name="Ishida T."/>
            <person name="Kimura K."/>
        </authorList>
    </citation>
    <scope>NUCLEOTIDE SEQUENCE [LARGE SCALE GENOMIC DNA]</scope>
    <source>
        <strain evidence="7 8">ME-791</strain>
    </source>
</reference>
<keyword evidence="3 6" id="KW-0812">Transmembrane</keyword>
<evidence type="ECO:0000256" key="2">
    <source>
        <dbReference type="ARBA" id="ARBA00022448"/>
    </source>
</evidence>
<evidence type="ECO:0000313" key="7">
    <source>
        <dbReference type="EMBL" id="GHN33718.1"/>
    </source>
</evidence>
<dbReference type="Proteomes" id="UP001054884">
    <property type="component" value="Unassembled WGS sequence"/>
</dbReference>
<organism evidence="7 8">
    <name type="scientific">Lactobacillus delbrueckii</name>
    <dbReference type="NCBI Taxonomy" id="1584"/>
    <lineage>
        <taxon>Bacteria</taxon>
        <taxon>Bacillati</taxon>
        <taxon>Bacillota</taxon>
        <taxon>Bacilli</taxon>
        <taxon>Lactobacillales</taxon>
        <taxon>Lactobacillaceae</taxon>
        <taxon>Lactobacillus</taxon>
    </lineage>
</organism>
<comment type="subcellular location">
    <subcellularLocation>
        <location evidence="1">Cell membrane</location>
        <topology evidence="1">Multi-pass membrane protein</topology>
    </subcellularLocation>
</comment>
<keyword evidence="5 6" id="KW-0472">Membrane</keyword>
<evidence type="ECO:0000256" key="5">
    <source>
        <dbReference type="ARBA" id="ARBA00023136"/>
    </source>
</evidence>
<name>A0ABD0AF52_9LACO</name>
<dbReference type="Pfam" id="PF07690">
    <property type="entry name" value="MFS_1"/>
    <property type="match status" value="1"/>
</dbReference>
<gene>
    <name evidence="7" type="ORF">ME791_08700</name>
</gene>
<feature type="transmembrane region" description="Helical" evidence="6">
    <location>
        <begin position="188"/>
        <end position="207"/>
    </location>
</feature>
<feature type="transmembrane region" description="Helical" evidence="6">
    <location>
        <begin position="122"/>
        <end position="155"/>
    </location>
</feature>
<evidence type="ECO:0000256" key="4">
    <source>
        <dbReference type="ARBA" id="ARBA00022989"/>
    </source>
</evidence>
<dbReference type="InterPro" id="IPR036259">
    <property type="entry name" value="MFS_trans_sf"/>
</dbReference>
<feature type="transmembrane region" description="Helical" evidence="6">
    <location>
        <begin position="7"/>
        <end position="23"/>
    </location>
</feature>
<dbReference type="InterPro" id="IPR011701">
    <property type="entry name" value="MFS"/>
</dbReference>
<sequence>MEKSSKVNLAIFSAGLMTFIGILNETSMNATYQLLVKEFHQPLATVQWITTAYLLTVTIVMGTTPSLLLLGLALFAIIYALSLIGTSSLISGLVLLPGSCVGAVISPFAGKLADKRDFKFPLTLGGCLFLLGNCLLLVLQPLLTPVLIVVCHIVIRSGFNLSFANTISNASTLVDRKNVADVNSSFNMLQQFAGSVGVSLATALISLAQKTGQGALAQRSYQGGRYDFIMFSCLALVTLLAIWQNFRLQDKKNKGN</sequence>
<dbReference type="Gene3D" id="1.20.1250.20">
    <property type="entry name" value="MFS general substrate transporter like domains"/>
    <property type="match status" value="1"/>
</dbReference>
<dbReference type="AlphaFoldDB" id="A0ABD0AF52"/>
<feature type="transmembrane region" description="Helical" evidence="6">
    <location>
        <begin position="67"/>
        <end position="84"/>
    </location>
</feature>
<feature type="transmembrane region" description="Helical" evidence="6">
    <location>
        <begin position="228"/>
        <end position="246"/>
    </location>
</feature>
<evidence type="ECO:0000256" key="3">
    <source>
        <dbReference type="ARBA" id="ARBA00022692"/>
    </source>
</evidence>
<dbReference type="EMBL" id="BNHY01000014">
    <property type="protein sequence ID" value="GHN33718.1"/>
    <property type="molecule type" value="Genomic_DNA"/>
</dbReference>
<comment type="caution">
    <text evidence="7">The sequence shown here is derived from an EMBL/GenBank/DDBJ whole genome shotgun (WGS) entry which is preliminary data.</text>
</comment>
<protein>
    <recommendedName>
        <fullName evidence="9">MFS transporter</fullName>
    </recommendedName>
</protein>
<dbReference type="SUPFAM" id="SSF103473">
    <property type="entry name" value="MFS general substrate transporter"/>
    <property type="match status" value="1"/>
</dbReference>
<keyword evidence="4 6" id="KW-1133">Transmembrane helix</keyword>